<keyword evidence="6" id="KW-1185">Reference proteome</keyword>
<dbReference type="EMBL" id="CP036313">
    <property type="protein sequence ID" value="QBH12776.1"/>
    <property type="molecule type" value="Genomic_DNA"/>
</dbReference>
<dbReference type="Proteomes" id="UP000248798">
    <property type="component" value="Unassembled WGS sequence"/>
</dbReference>
<evidence type="ECO:0000256" key="2">
    <source>
        <dbReference type="SAM" id="SignalP"/>
    </source>
</evidence>
<evidence type="ECO:0000313" key="3">
    <source>
        <dbReference type="EMBL" id="QBH12776.1"/>
    </source>
</evidence>
<proteinExistence type="predicted"/>
<reference evidence="4 5" key="1">
    <citation type="submission" date="2018-06" db="EMBL/GenBank/DDBJ databases">
        <title>Complete Genome Sequence of Desulfobacter hydrogenophilus (DSM3380).</title>
        <authorList>
            <person name="Marietou A."/>
            <person name="Schreiber L."/>
            <person name="Marshall I."/>
            <person name="Jorgensen B."/>
        </authorList>
    </citation>
    <scope>NUCLEOTIDE SEQUENCE [LARGE SCALE GENOMIC DNA]</scope>
    <source>
        <strain evidence="4 5">DSM 3380</strain>
    </source>
</reference>
<protein>
    <submittedName>
        <fullName evidence="4">C4-dicarboxylate ABC transporter</fullName>
    </submittedName>
</protein>
<dbReference type="InterPro" id="IPR018389">
    <property type="entry name" value="DctP_fam"/>
</dbReference>
<dbReference type="Pfam" id="PF03480">
    <property type="entry name" value="DctP"/>
    <property type="match status" value="1"/>
</dbReference>
<accession>A0A328FIM8</accession>
<dbReference type="CDD" id="cd13670">
    <property type="entry name" value="PBP2_TRAP_Tp0957_like"/>
    <property type="match status" value="1"/>
</dbReference>
<sequence length="335" mass="36909">MLNKSILQLFFCILMITVFCVSAQAVTIKIATISPEGSMWMEKMRQGANQVAKVTDNRVKFKFYPGGVMGNDKAVLRKIRINQLQGGAFMAGSLSSFFQGNQIYAQPMKFKSQEEVDYVRGHMDAYIINGLGDGGIVCFTLMGGGFAYIMSKSPITSVGDLKNRKIWVPDNDKASVDSVSSFGVSPIALPLADVRTGLQSGLIDTVGTSPVGAVVLQWHTEIKYITNIPLLYVYAVFAIDKKTFNKISPDDQKIVSGVMNQALQEIDRLNRQDNVKAIEALKKQGIEFITPSQEQMNEWMATAAKASQKMINAGDLPKAPADEIDALLEQYRKNQ</sequence>
<dbReference type="PANTHER" id="PTHR33376:SF4">
    <property type="entry name" value="SIALIC ACID-BINDING PERIPLASMIC PROTEIN SIAP"/>
    <property type="match status" value="1"/>
</dbReference>
<dbReference type="GO" id="GO:0055085">
    <property type="term" value="P:transmembrane transport"/>
    <property type="evidence" value="ECO:0007669"/>
    <property type="project" value="InterPro"/>
</dbReference>
<dbReference type="PANTHER" id="PTHR33376">
    <property type="match status" value="1"/>
</dbReference>
<keyword evidence="1 2" id="KW-0732">Signal</keyword>
<dbReference type="Proteomes" id="UP000293902">
    <property type="component" value="Chromosome"/>
</dbReference>
<feature type="chain" id="PRO_5030063008" evidence="2">
    <location>
        <begin position="24"/>
        <end position="335"/>
    </location>
</feature>
<dbReference type="RefSeq" id="WP_111954399.1">
    <property type="nucleotide sequence ID" value="NZ_CP036313.1"/>
</dbReference>
<evidence type="ECO:0000256" key="1">
    <source>
        <dbReference type="ARBA" id="ARBA00022729"/>
    </source>
</evidence>
<dbReference type="SUPFAM" id="SSF53850">
    <property type="entry name" value="Periplasmic binding protein-like II"/>
    <property type="match status" value="1"/>
</dbReference>
<evidence type="ECO:0000313" key="5">
    <source>
        <dbReference type="Proteomes" id="UP000248798"/>
    </source>
</evidence>
<organism evidence="4 5">
    <name type="scientific">Desulfobacter hydrogenophilus</name>
    <dbReference type="NCBI Taxonomy" id="2291"/>
    <lineage>
        <taxon>Bacteria</taxon>
        <taxon>Pseudomonadati</taxon>
        <taxon>Thermodesulfobacteriota</taxon>
        <taxon>Desulfobacteria</taxon>
        <taxon>Desulfobacterales</taxon>
        <taxon>Desulfobacteraceae</taxon>
        <taxon>Desulfobacter</taxon>
    </lineage>
</organism>
<dbReference type="EMBL" id="QLNI01000008">
    <property type="protein sequence ID" value="RAM03013.1"/>
    <property type="molecule type" value="Genomic_DNA"/>
</dbReference>
<dbReference type="InterPro" id="IPR038404">
    <property type="entry name" value="TRAP_DctP_sf"/>
</dbReference>
<dbReference type="NCBIfam" id="NF037995">
    <property type="entry name" value="TRAP_S1"/>
    <property type="match status" value="1"/>
</dbReference>
<dbReference type="OrthoDB" id="9794826at2"/>
<reference evidence="3 6" key="2">
    <citation type="submission" date="2019-02" db="EMBL/GenBank/DDBJ databases">
        <title>Complete genome sequence of Desulfobacter hydrogenophilus AcRS1.</title>
        <authorList>
            <person name="Marietou A."/>
            <person name="Lund M.B."/>
            <person name="Marshall I.P.G."/>
            <person name="Schreiber L."/>
            <person name="Jorgensen B."/>
        </authorList>
    </citation>
    <scope>NUCLEOTIDE SEQUENCE [LARGE SCALE GENOMIC DNA]</scope>
    <source>
        <strain evidence="3 6">AcRS1</strain>
    </source>
</reference>
<dbReference type="Gene3D" id="3.40.190.170">
    <property type="entry name" value="Bacterial extracellular solute-binding protein, family 7"/>
    <property type="match status" value="1"/>
</dbReference>
<dbReference type="AlphaFoldDB" id="A0A328FIM8"/>
<name>A0A328FIM8_9BACT</name>
<feature type="signal peptide" evidence="2">
    <location>
        <begin position="1"/>
        <end position="23"/>
    </location>
</feature>
<evidence type="ECO:0000313" key="4">
    <source>
        <dbReference type="EMBL" id="RAM03013.1"/>
    </source>
</evidence>
<gene>
    <name evidence="4" type="ORF">DO021_05170</name>
    <name evidence="3" type="ORF">EYB58_07555</name>
</gene>
<evidence type="ECO:0000313" key="6">
    <source>
        <dbReference type="Proteomes" id="UP000293902"/>
    </source>
</evidence>